<dbReference type="InterPro" id="IPR023828">
    <property type="entry name" value="Peptidase_S8_Ser-AS"/>
</dbReference>
<feature type="domain" description="Subtilisin-like protease fibronectin type-III" evidence="10">
    <location>
        <begin position="595"/>
        <end position="693"/>
    </location>
</feature>
<dbReference type="Pfam" id="PF17766">
    <property type="entry name" value="fn3_6"/>
    <property type="match status" value="1"/>
</dbReference>
<dbReference type="OrthoDB" id="206201at2759"/>
<dbReference type="InterPro" id="IPR041469">
    <property type="entry name" value="Subtilisin-like_FN3"/>
</dbReference>
<feature type="domain" description="Peptidase S8/S53" evidence="8">
    <location>
        <begin position="107"/>
        <end position="520"/>
    </location>
</feature>
<dbReference type="SUPFAM" id="SSF52743">
    <property type="entry name" value="Subtilisin-like"/>
    <property type="match status" value="1"/>
</dbReference>
<evidence type="ECO:0000256" key="2">
    <source>
        <dbReference type="ARBA" id="ARBA00022670"/>
    </source>
</evidence>
<reference evidence="11 12" key="1">
    <citation type="submission" date="2019-07" db="EMBL/GenBank/DDBJ databases">
        <title>De Novo Assembly of kiwifruit Actinidia rufa.</title>
        <authorList>
            <person name="Sugita-Konishi S."/>
            <person name="Sato K."/>
            <person name="Mori E."/>
            <person name="Abe Y."/>
            <person name="Kisaki G."/>
            <person name="Hamano K."/>
            <person name="Suezawa K."/>
            <person name="Otani M."/>
            <person name="Fukuda T."/>
            <person name="Manabe T."/>
            <person name="Gomi K."/>
            <person name="Tabuchi M."/>
            <person name="Akimitsu K."/>
            <person name="Kataoka I."/>
        </authorList>
    </citation>
    <scope>NUCLEOTIDE SEQUENCE [LARGE SCALE GENOMIC DNA]</scope>
    <source>
        <strain evidence="12">cv. Fuchu</strain>
    </source>
</reference>
<dbReference type="Pfam" id="PF05922">
    <property type="entry name" value="Inhibitor_I9"/>
    <property type="match status" value="1"/>
</dbReference>
<dbReference type="CDD" id="cd02120">
    <property type="entry name" value="PA_subtilisin_like"/>
    <property type="match status" value="1"/>
</dbReference>
<comment type="similarity">
    <text evidence="1 6">Belongs to the peptidase S8 family.</text>
</comment>
<dbReference type="Gene3D" id="3.50.30.30">
    <property type="match status" value="1"/>
</dbReference>
<dbReference type="EMBL" id="BJWL01000008">
    <property type="protein sequence ID" value="GFY92408.1"/>
    <property type="molecule type" value="Genomic_DNA"/>
</dbReference>
<dbReference type="CDD" id="cd04852">
    <property type="entry name" value="Peptidases_S8_3"/>
    <property type="match status" value="1"/>
</dbReference>
<evidence type="ECO:0000313" key="12">
    <source>
        <dbReference type="Proteomes" id="UP000585474"/>
    </source>
</evidence>
<protein>
    <submittedName>
        <fullName evidence="11">Xylem serine peptidase 1</fullName>
    </submittedName>
</protein>
<dbReference type="PROSITE" id="PS51892">
    <property type="entry name" value="SUBTILASE"/>
    <property type="match status" value="1"/>
</dbReference>
<name>A0A7J0F141_9ERIC</name>
<evidence type="ECO:0000256" key="5">
    <source>
        <dbReference type="ARBA" id="ARBA00022825"/>
    </source>
</evidence>
<dbReference type="InterPro" id="IPR045051">
    <property type="entry name" value="SBT"/>
</dbReference>
<evidence type="ECO:0000256" key="3">
    <source>
        <dbReference type="ARBA" id="ARBA00022729"/>
    </source>
</evidence>
<comment type="caution">
    <text evidence="11">The sequence shown here is derived from an EMBL/GenBank/DDBJ whole genome shotgun (WGS) entry which is preliminary data.</text>
</comment>
<evidence type="ECO:0000259" key="9">
    <source>
        <dbReference type="Pfam" id="PF05922"/>
    </source>
</evidence>
<dbReference type="InterPro" id="IPR000209">
    <property type="entry name" value="Peptidase_S8/S53_dom"/>
</dbReference>
<evidence type="ECO:0000256" key="7">
    <source>
        <dbReference type="SAM" id="SignalP"/>
    </source>
</evidence>
<dbReference type="InterPro" id="IPR015500">
    <property type="entry name" value="Peptidase_S8_subtilisin-rel"/>
</dbReference>
<dbReference type="GO" id="GO:0004252">
    <property type="term" value="F:serine-type endopeptidase activity"/>
    <property type="evidence" value="ECO:0007669"/>
    <property type="project" value="InterPro"/>
</dbReference>
<keyword evidence="2" id="KW-0645">Protease</keyword>
<dbReference type="InterPro" id="IPR034197">
    <property type="entry name" value="Peptidases_S8_3"/>
</dbReference>
<evidence type="ECO:0000259" key="10">
    <source>
        <dbReference type="Pfam" id="PF17766"/>
    </source>
</evidence>
<feature type="signal peptide" evidence="7">
    <location>
        <begin position="1"/>
        <end position="26"/>
    </location>
</feature>
<evidence type="ECO:0000256" key="6">
    <source>
        <dbReference type="PROSITE-ProRule" id="PRU01240"/>
    </source>
</evidence>
<keyword evidence="4" id="KW-0378">Hydrolase</keyword>
<feature type="chain" id="PRO_5029657544" evidence="7">
    <location>
        <begin position="27"/>
        <end position="698"/>
    </location>
</feature>
<dbReference type="InterPro" id="IPR010259">
    <property type="entry name" value="S8pro/Inhibitor_I9"/>
</dbReference>
<dbReference type="Proteomes" id="UP000585474">
    <property type="component" value="Unassembled WGS sequence"/>
</dbReference>
<dbReference type="PANTHER" id="PTHR10795">
    <property type="entry name" value="PROPROTEIN CONVERTASE SUBTILISIN/KEXIN"/>
    <property type="match status" value="1"/>
</dbReference>
<accession>A0A7J0F141</accession>
<keyword evidence="12" id="KW-1185">Reference proteome</keyword>
<sequence>MSRGRYIHSLLFFSHLLVCILTGLVAVYGDTQKKFYIAFLKDQPVDAEFALQSHINLLSIVKGSDHDARESLVYSYTRTFNAFAAKLYEDEANKLSRITPQSESFADDGFGPPPAKWKGTCGRFANFSGCNKYFKLDGIPDPNDILSPIDVDGHGTHTSSTLAGNQVPNANLYGLAQGTARGAVPSARVAMYKVCWVSSGCSDMDLLAAFDAAVHDGVDVISISIGGFAGNYVSDFIAIGSFHAMRNGIITVASAGNDGPRFASVSNHAPWMVTVAASGIDRQFRSKVVLGSGKTISGVGVSIFDPKQNLYPLISGDRVAKSSASMENARYCFEDSIDPQKVKGKLVLCKLGTWGIDSVVKGFGGIGVIIESEQFMDAAPIFMAPATMVNTTAGDTVSKYINSTRSPSAVIYKSQEVEIPAPFIPSFSSRGPSPGSEHLLKPDIAAPGIDILASYTPMKSLTGLKGDTLFSKFTVMSGTSMACPHVAGIAAYVKSFHPKWSPAAIKSAIMTTGKNKQPSHHSSSWVNNEAEFAYGAGQVNPTKAVSPGLIYDMDEISYVQFLCHEGYTGSSMAVLVGSKSINCSALLPGLGVDALNYPSMQLRLKNRQEPTVGVFRRTVTNVGPPLSIYNATVKAPKGMKITVKPTCLSFSHASQKRSFKVVVKANPAASMEVRSGLLVWKSSNHVVRSPIVVYSPEE</sequence>
<comment type="caution">
    <text evidence="6">Lacks conserved residue(s) required for the propagation of feature annotation.</text>
</comment>
<keyword evidence="5" id="KW-0720">Serine protease</keyword>
<evidence type="ECO:0000256" key="4">
    <source>
        <dbReference type="ARBA" id="ARBA00022801"/>
    </source>
</evidence>
<dbReference type="InterPro" id="IPR036852">
    <property type="entry name" value="Peptidase_S8/S53_dom_sf"/>
</dbReference>
<proteinExistence type="inferred from homology"/>
<evidence type="ECO:0000313" key="11">
    <source>
        <dbReference type="EMBL" id="GFY92408.1"/>
    </source>
</evidence>
<dbReference type="Gene3D" id="2.60.40.2310">
    <property type="match status" value="1"/>
</dbReference>
<dbReference type="GO" id="GO:0006508">
    <property type="term" value="P:proteolysis"/>
    <property type="evidence" value="ECO:0007669"/>
    <property type="project" value="UniProtKB-KW"/>
</dbReference>
<dbReference type="PROSITE" id="PS00138">
    <property type="entry name" value="SUBTILASE_SER"/>
    <property type="match status" value="1"/>
</dbReference>
<keyword evidence="3 7" id="KW-0732">Signal</keyword>
<gene>
    <name evidence="11" type="ORF">Acr_08g0008040</name>
</gene>
<organism evidence="11 12">
    <name type="scientific">Actinidia rufa</name>
    <dbReference type="NCBI Taxonomy" id="165716"/>
    <lineage>
        <taxon>Eukaryota</taxon>
        <taxon>Viridiplantae</taxon>
        <taxon>Streptophyta</taxon>
        <taxon>Embryophyta</taxon>
        <taxon>Tracheophyta</taxon>
        <taxon>Spermatophyta</taxon>
        <taxon>Magnoliopsida</taxon>
        <taxon>eudicotyledons</taxon>
        <taxon>Gunneridae</taxon>
        <taxon>Pentapetalae</taxon>
        <taxon>asterids</taxon>
        <taxon>Ericales</taxon>
        <taxon>Actinidiaceae</taxon>
        <taxon>Actinidia</taxon>
    </lineage>
</organism>
<feature type="domain" description="Inhibitor I9" evidence="9">
    <location>
        <begin position="40"/>
        <end position="97"/>
    </location>
</feature>
<evidence type="ECO:0000256" key="1">
    <source>
        <dbReference type="ARBA" id="ARBA00011073"/>
    </source>
</evidence>
<dbReference type="Gene3D" id="3.40.50.200">
    <property type="entry name" value="Peptidase S8/S53 domain"/>
    <property type="match status" value="1"/>
</dbReference>
<dbReference type="PRINTS" id="PR00723">
    <property type="entry name" value="SUBTILISIN"/>
</dbReference>
<dbReference type="AlphaFoldDB" id="A0A7J0F141"/>
<evidence type="ECO:0000259" key="8">
    <source>
        <dbReference type="Pfam" id="PF00082"/>
    </source>
</evidence>
<dbReference type="Pfam" id="PF00082">
    <property type="entry name" value="Peptidase_S8"/>
    <property type="match status" value="1"/>
</dbReference>